<dbReference type="OrthoDB" id="8052599at2759"/>
<dbReference type="AlphaFoldDB" id="A0A7T8HI51"/>
<accession>A0A7T8HI51</accession>
<evidence type="ECO:0000313" key="2">
    <source>
        <dbReference type="EMBL" id="QQP50317.1"/>
    </source>
</evidence>
<keyword evidence="3" id="KW-1185">Reference proteome</keyword>
<proteinExistence type="predicted"/>
<dbReference type="Proteomes" id="UP000595437">
    <property type="component" value="Chromosome 7"/>
</dbReference>
<dbReference type="EMBL" id="CP045896">
    <property type="protein sequence ID" value="QQP50317.1"/>
    <property type="molecule type" value="Genomic_DNA"/>
</dbReference>
<feature type="compositionally biased region" description="Polar residues" evidence="1">
    <location>
        <begin position="41"/>
        <end position="52"/>
    </location>
</feature>
<feature type="region of interest" description="Disordered" evidence="1">
    <location>
        <begin position="27"/>
        <end position="52"/>
    </location>
</feature>
<evidence type="ECO:0000313" key="3">
    <source>
        <dbReference type="Proteomes" id="UP000595437"/>
    </source>
</evidence>
<protein>
    <submittedName>
        <fullName evidence="2">Uncharacterized protein</fullName>
    </submittedName>
</protein>
<reference evidence="3" key="1">
    <citation type="submission" date="2021-01" db="EMBL/GenBank/DDBJ databases">
        <title>Caligus Genome Assembly.</title>
        <authorList>
            <person name="Gallardo-Escarate C."/>
        </authorList>
    </citation>
    <scope>NUCLEOTIDE SEQUENCE [LARGE SCALE GENOMIC DNA]</scope>
</reference>
<name>A0A7T8HI51_CALRO</name>
<evidence type="ECO:0000256" key="1">
    <source>
        <dbReference type="SAM" id="MobiDB-lite"/>
    </source>
</evidence>
<gene>
    <name evidence="2" type="ORF">FKW44_011281</name>
</gene>
<sequence>MRLHHQQAQGSITPLVLQGDLLQAQSYRPQSSKGIPVSFQVRASRSRPQVSQEHLYRRAAEVKQHLVSTLHQEKWTCTSMVKKINWH</sequence>
<organism evidence="2 3">
    <name type="scientific">Caligus rogercresseyi</name>
    <name type="common">Sea louse</name>
    <dbReference type="NCBI Taxonomy" id="217165"/>
    <lineage>
        <taxon>Eukaryota</taxon>
        <taxon>Metazoa</taxon>
        <taxon>Ecdysozoa</taxon>
        <taxon>Arthropoda</taxon>
        <taxon>Crustacea</taxon>
        <taxon>Multicrustacea</taxon>
        <taxon>Hexanauplia</taxon>
        <taxon>Copepoda</taxon>
        <taxon>Siphonostomatoida</taxon>
        <taxon>Caligidae</taxon>
        <taxon>Caligus</taxon>
    </lineage>
</organism>